<dbReference type="CDD" id="cd05693">
    <property type="entry name" value="S1_Rrp5_repeat_hs1_sc1"/>
    <property type="match status" value="1"/>
</dbReference>
<gene>
    <name evidence="8" type="ORF">HOLleu_33969</name>
</gene>
<feature type="domain" description="S1 motif" evidence="7">
    <location>
        <begin position="1112"/>
        <end position="1197"/>
    </location>
</feature>
<dbReference type="InterPro" id="IPR003107">
    <property type="entry name" value="HAT"/>
</dbReference>
<dbReference type="SUPFAM" id="SSF48452">
    <property type="entry name" value="TPR-like"/>
    <property type="match status" value="1"/>
</dbReference>
<dbReference type="SMART" id="SM00386">
    <property type="entry name" value="HAT"/>
    <property type="match status" value="6"/>
</dbReference>
<dbReference type="Gene3D" id="2.40.50.140">
    <property type="entry name" value="Nucleic acid-binding proteins"/>
    <property type="match status" value="5"/>
</dbReference>
<keyword evidence="4" id="KW-0677">Repeat</keyword>
<name>A0A9Q0YTZ8_HOLLE</name>
<feature type="compositionally biased region" description="Basic and acidic residues" evidence="6">
    <location>
        <begin position="1"/>
        <end position="19"/>
    </location>
</feature>
<feature type="domain" description="S1 motif" evidence="7">
    <location>
        <begin position="668"/>
        <end position="740"/>
    </location>
</feature>
<dbReference type="SMART" id="SM00316">
    <property type="entry name" value="S1"/>
    <property type="match status" value="13"/>
</dbReference>
<dbReference type="InterPro" id="IPR011990">
    <property type="entry name" value="TPR-like_helical_dom_sf"/>
</dbReference>
<dbReference type="GO" id="GO:0003723">
    <property type="term" value="F:RNA binding"/>
    <property type="evidence" value="ECO:0007669"/>
    <property type="project" value="TreeGrafter"/>
</dbReference>
<organism evidence="8 9">
    <name type="scientific">Holothuria leucospilota</name>
    <name type="common">Black long sea cucumber</name>
    <name type="synonym">Mertensiothuria leucospilota</name>
    <dbReference type="NCBI Taxonomy" id="206669"/>
    <lineage>
        <taxon>Eukaryota</taxon>
        <taxon>Metazoa</taxon>
        <taxon>Echinodermata</taxon>
        <taxon>Eleutherozoa</taxon>
        <taxon>Echinozoa</taxon>
        <taxon>Holothuroidea</taxon>
        <taxon>Aspidochirotacea</taxon>
        <taxon>Aspidochirotida</taxon>
        <taxon>Holothuriidae</taxon>
        <taxon>Holothuria</taxon>
    </lineage>
</organism>
<evidence type="ECO:0000256" key="5">
    <source>
        <dbReference type="ARBA" id="ARBA00023242"/>
    </source>
</evidence>
<dbReference type="InterPro" id="IPR057302">
    <property type="entry name" value="Rrp5_S1"/>
</dbReference>
<feature type="compositionally biased region" description="Acidic residues" evidence="6">
    <location>
        <begin position="1657"/>
        <end position="1669"/>
    </location>
</feature>
<dbReference type="InterPro" id="IPR045209">
    <property type="entry name" value="Rrp5"/>
</dbReference>
<keyword evidence="5" id="KW-0539">Nucleus</keyword>
<feature type="compositionally biased region" description="Basic and acidic residues" evidence="6">
    <location>
        <begin position="1502"/>
        <end position="1527"/>
    </location>
</feature>
<dbReference type="PROSITE" id="PS50126">
    <property type="entry name" value="S1"/>
    <property type="match status" value="9"/>
</dbReference>
<evidence type="ECO:0000256" key="6">
    <source>
        <dbReference type="SAM" id="MobiDB-lite"/>
    </source>
</evidence>
<reference evidence="8" key="1">
    <citation type="submission" date="2021-10" db="EMBL/GenBank/DDBJ databases">
        <title>Tropical sea cucumber genome reveals ecological adaptation and Cuvierian tubules defense mechanism.</title>
        <authorList>
            <person name="Chen T."/>
        </authorList>
    </citation>
    <scope>NUCLEOTIDE SEQUENCE</scope>
    <source>
        <strain evidence="8">Nanhai2018</strain>
        <tissue evidence="8">Muscle</tissue>
    </source>
</reference>
<dbReference type="FunFam" id="1.25.40.10:FF:000065">
    <property type="entry name" value="Programmed cell death 11"/>
    <property type="match status" value="1"/>
</dbReference>
<feature type="domain" description="S1 motif" evidence="7">
    <location>
        <begin position="909"/>
        <end position="969"/>
    </location>
</feature>
<feature type="compositionally biased region" description="Basic and acidic residues" evidence="6">
    <location>
        <begin position="1790"/>
        <end position="1810"/>
    </location>
</feature>
<feature type="compositionally biased region" description="Basic and acidic residues" evidence="6">
    <location>
        <begin position="1085"/>
        <end position="1094"/>
    </location>
</feature>
<feature type="domain" description="S1 motif" evidence="7">
    <location>
        <begin position="1306"/>
        <end position="1374"/>
    </location>
</feature>
<evidence type="ECO:0000256" key="1">
    <source>
        <dbReference type="ARBA" id="ARBA00004604"/>
    </source>
</evidence>
<dbReference type="Pfam" id="PF23459">
    <property type="entry name" value="S1_RRP5"/>
    <property type="match status" value="2"/>
</dbReference>
<dbReference type="PANTHER" id="PTHR23270">
    <property type="entry name" value="PROGRAMMED CELL DEATH PROTEIN 11 PRE-RRNA PROCESSING PROTEIN RRP5"/>
    <property type="match status" value="1"/>
</dbReference>
<feature type="domain" description="S1 motif" evidence="7">
    <location>
        <begin position="227"/>
        <end position="297"/>
    </location>
</feature>
<evidence type="ECO:0000313" key="9">
    <source>
        <dbReference type="Proteomes" id="UP001152320"/>
    </source>
</evidence>
<feature type="compositionally biased region" description="Basic and acidic residues" evidence="6">
    <location>
        <begin position="1470"/>
        <end position="1481"/>
    </location>
</feature>
<keyword evidence="2" id="KW-0698">rRNA processing</keyword>
<sequence length="2100" mass="237074">MEEKYFPRGLSEKKVEPAKGTKTVPRKRKLHDEAEEAESNRYLFGSQASTKKSRNAKEKERKRRKRQEAKKIREGDDDDDEVEDNEHHILEGAKQLEEEDKFVEDTFESKPFHLKILKEDMLVLGAVKEIREFELIVSLPNGIIGHVQITKISNAFTNLLEKLSTLAMEEEALESATSLNRLYNLGDLVSCRVLEVKAEKNNYTKVDLSLNPADVNKDLMISMIHTNMILNGVVQSVEDHGYTIETGIEGVNVFLDREDADDYLKMNQGRKLRIAEPVRCLVTKVASHNRFVSVTLDVEKISEIDSSSSPIAELQPGRRITAVVQKVKETSLKVSFGSGYQGCVDVTHLREIIHTTKMYKRNQEHKAVIIYQCPTTKTFGVSLNPAHFGWNISDGIKKSILDGVKTGTKVKKSKILRVDEKRGALCDLHTGYKGYAVPSDYPEKQQPPSVNDVLPCRVLYFQLFDLIAKVSFKDSILTQRFLGYSEISPGQLVEGQVLNILDNGVSVQLEKNVTGFISREHVADIPIKNIAGLFQEGGTIKMRVLMVNPEERKLLLTHKKTLVESQLPIITSYDQFEEGQIIHGTIIFIKDYGCVVKFYNNVSGLIHRTELSNNSSIDPTANFYKGQVVKCQVIKTFNPELQKCHLSLRHVTGNVSQQGDNEGDSQNSKITSGTVTALSKEGLTIVTRNKKKEAFIPMMHLCDHPSQEKIALKSFKVGDNISPVLVWGKEGKKLVSFNFTFCILFCEQSGHWWHNRMIIITYTSYLVVRMEIASCKPMICRLAKREYRSISSPFNLEENAVTLCVVEEVSPEGILVSFPDNFIGFCPRNFDWGLEGTLPFSRGEIVKVKVGKIQWREKKAIISLNISDVFQRGDEDLVHDLLLDQFELQDKMSRLLAEKGVSLSELKVGSTVTGHVTKVKDGQVLAKVEGSVTAVICENEGSDLSVGSSISGCVLDVDYIHRYVIITLNEQVALAAKKKVGKRKGLKKLQSKTNSGYADVVFTSDLYHLVLIDDQLAYTPTKNHLNDSSSRSSVIHSIPIGQKRVMKKLKGRLVVQPLAQREEKKKSSFQAMGSYQSSWSNHPMESQHDKDLSEETKAKVDLVSRSMGVSLGQTVTVIVKAVYKEYALVRTESDVLGRIHMTELTDNLPRGKSLLDACHGGQKLTARIIGFLYHKEGCFSQIKHPRFTRLALELTTRPSKLGKSYKIEEKTSEEELESYKTGQKVLTFPISYSKDYVIVLVSPRIQGVIHIQDLSHKFTVQTNPERFFPYACALPLEVSSIERDTMQLVLTCHSKKGKGIAKVRSGQVVAGKVTDIVEGFIHIQLPGGVMGSAFVTDVRDHFQAKALKGFSPGQLIKCYILSMEDNMRAAVSLRPSRVTGKKEEGIDKDIQSMKDLREGEEVKGYIMIVTERNITVSLSRNISAKLPISPSLASEDYVPGLPIKVVVKSIKKEKVTLSFPGDEEVKRISSEEKGNKKGVMEEDRDEEESDEDDDEEGDGEEEGHKEKSTKSELSISHDEKVGGKFCEDSGDEGESTDEEDKSDEVDERGDEEEDGEEERSSKHSIIPAKDVGQESDDDEDESSDGDEEEEETDEEGEDKVGEGDENKEPIRKSSLKGERTKSEDALAGRKKEAKITKVMDKKKAKGKTNVVVTAESSESEETEEESEEEKEGKQEPRKQSGKIKGKEIETTKKEIKDLKKGQTLDTEDRLKKQKDNLPTTVTKEVIKEEGVAKERGKKRKDVLPQEKKSQMRSLEKPRLQISDMDAWDEEPVSRAAQKEDSDSESDEEEKVAQEPPKKKTKQQKQEEARKEEEFLYKMEHSLMDSDRPPETVDDFDRLVTTSPNSSIVWIRFMAFHLDAGDIERARAVAERALKTINFREEQEKLNVWVAFMNLENSSGTEETLLKVFERALSNCEPYKVFEHLIEIYTRSGKIESAEALYNTMLKRFKQEKSVWVQFGTFLMNHGKPEAARNLLQRSFKSLPKKDHVDCISKFAQLEYKSGEPDQGQTMFENILSNYPKRTDIWSIYLDMVIKSGDLKASRHLFDRVITLNLSPKKIKFFFKRYLEFEKKHGTEEQVNAVKQKAVEYVESKAGLELSET</sequence>
<evidence type="ECO:0000256" key="4">
    <source>
        <dbReference type="ARBA" id="ARBA00022737"/>
    </source>
</evidence>
<dbReference type="EMBL" id="JAIZAY010000017">
    <property type="protein sequence ID" value="KAJ8026191.1"/>
    <property type="molecule type" value="Genomic_DNA"/>
</dbReference>
<evidence type="ECO:0000259" key="7">
    <source>
        <dbReference type="PROSITE" id="PS50126"/>
    </source>
</evidence>
<dbReference type="GO" id="GO:0032040">
    <property type="term" value="C:small-subunit processome"/>
    <property type="evidence" value="ECO:0007669"/>
    <property type="project" value="TreeGrafter"/>
</dbReference>
<feature type="domain" description="S1 motif" evidence="7">
    <location>
        <begin position="579"/>
        <end position="649"/>
    </location>
</feature>
<feature type="region of interest" description="Disordered" evidence="6">
    <location>
        <begin position="1064"/>
        <end position="1094"/>
    </location>
</feature>
<feature type="domain" description="S1 motif" evidence="7">
    <location>
        <begin position="120"/>
        <end position="211"/>
    </location>
</feature>
<feature type="compositionally biased region" description="Acidic residues" evidence="6">
    <location>
        <begin position="75"/>
        <end position="84"/>
    </location>
</feature>
<feature type="compositionally biased region" description="Basic and acidic residues" evidence="6">
    <location>
        <begin position="1670"/>
        <end position="1715"/>
    </location>
</feature>
<feature type="compositionally biased region" description="Basic and acidic residues" evidence="6">
    <location>
        <begin position="1598"/>
        <end position="1641"/>
    </location>
</feature>
<keyword evidence="9" id="KW-1185">Reference proteome</keyword>
<comment type="subcellular location">
    <subcellularLocation>
        <location evidence="1">Nucleus</location>
        <location evidence="1">Nucleolus</location>
    </subcellularLocation>
</comment>
<dbReference type="InterPro" id="IPR048059">
    <property type="entry name" value="Rrp5_S1_rpt_hs1_sc1"/>
</dbReference>
<evidence type="ECO:0000313" key="8">
    <source>
        <dbReference type="EMBL" id="KAJ8026191.1"/>
    </source>
</evidence>
<dbReference type="Proteomes" id="UP001152320">
    <property type="component" value="Chromosome 17"/>
</dbReference>
<feature type="domain" description="S1 motif" evidence="7">
    <location>
        <begin position="490"/>
        <end position="559"/>
    </location>
</feature>
<protein>
    <submittedName>
        <fullName evidence="8">Protein RRP5-like</fullName>
    </submittedName>
</protein>
<feature type="region of interest" description="Disordered" evidence="6">
    <location>
        <begin position="1"/>
        <end position="84"/>
    </location>
</feature>
<dbReference type="FunFam" id="2.40.50.140:FF:000103">
    <property type="entry name" value="protein RRP5 homolog"/>
    <property type="match status" value="2"/>
</dbReference>
<evidence type="ECO:0000256" key="2">
    <source>
        <dbReference type="ARBA" id="ARBA00022552"/>
    </source>
</evidence>
<feature type="compositionally biased region" description="Acidic residues" evidence="6">
    <location>
        <begin position="1573"/>
        <end position="1597"/>
    </location>
</feature>
<keyword evidence="3" id="KW-0597">Phosphoprotein</keyword>
<feature type="compositionally biased region" description="Acidic residues" evidence="6">
    <location>
        <begin position="1482"/>
        <end position="1501"/>
    </location>
</feature>
<evidence type="ECO:0000256" key="3">
    <source>
        <dbReference type="ARBA" id="ARBA00022553"/>
    </source>
</evidence>
<dbReference type="PANTHER" id="PTHR23270:SF10">
    <property type="entry name" value="PROTEIN RRP5 HOMOLOG"/>
    <property type="match status" value="1"/>
</dbReference>
<dbReference type="SUPFAM" id="SSF50249">
    <property type="entry name" value="Nucleic acid-binding proteins"/>
    <property type="match status" value="9"/>
</dbReference>
<feature type="compositionally biased region" description="Basic and acidic residues" evidence="6">
    <location>
        <begin position="1724"/>
        <end position="1734"/>
    </location>
</feature>
<dbReference type="InterPro" id="IPR003029">
    <property type="entry name" value="S1_domain"/>
</dbReference>
<dbReference type="OrthoDB" id="412781at2759"/>
<dbReference type="Gene3D" id="1.25.40.10">
    <property type="entry name" value="Tetratricopeptide repeat domain"/>
    <property type="match status" value="1"/>
</dbReference>
<feature type="domain" description="S1 motif" evidence="7">
    <location>
        <begin position="1399"/>
        <end position="1460"/>
    </location>
</feature>
<dbReference type="Pfam" id="PF00575">
    <property type="entry name" value="S1"/>
    <property type="match status" value="2"/>
</dbReference>
<dbReference type="GO" id="GO:0006364">
    <property type="term" value="P:rRNA processing"/>
    <property type="evidence" value="ECO:0007669"/>
    <property type="project" value="UniProtKB-KW"/>
</dbReference>
<feature type="region of interest" description="Disordered" evidence="6">
    <location>
        <begin position="1470"/>
        <end position="1810"/>
    </location>
</feature>
<dbReference type="InterPro" id="IPR055430">
    <property type="entry name" value="HAT_Syf1_CNRKL1_C"/>
</dbReference>
<accession>A0A9Q0YTZ8</accession>
<dbReference type="InterPro" id="IPR012340">
    <property type="entry name" value="NA-bd_OB-fold"/>
</dbReference>
<comment type="caution">
    <text evidence="8">The sequence shown here is derived from an EMBL/GenBank/DDBJ whole genome shotgun (WGS) entry which is preliminary data.</text>
</comment>
<dbReference type="Pfam" id="PF23231">
    <property type="entry name" value="HAT_Syf1_CNRKL1_C"/>
    <property type="match status" value="1"/>
</dbReference>
<feature type="compositionally biased region" description="Acidic residues" evidence="6">
    <location>
        <begin position="1528"/>
        <end position="1557"/>
    </location>
</feature>
<proteinExistence type="predicted"/>
<feature type="compositionally biased region" description="Polar residues" evidence="6">
    <location>
        <begin position="1068"/>
        <end position="1084"/>
    </location>
</feature>
<feature type="compositionally biased region" description="Basic and acidic residues" evidence="6">
    <location>
        <begin position="1741"/>
        <end position="1758"/>
    </location>
</feature>